<dbReference type="SUPFAM" id="SSF52087">
    <property type="entry name" value="CRAL/TRIO domain"/>
    <property type="match status" value="1"/>
</dbReference>
<dbReference type="SUPFAM" id="SSF46938">
    <property type="entry name" value="CRAL/TRIO N-terminal domain"/>
    <property type="match status" value="1"/>
</dbReference>
<dbReference type="InterPro" id="IPR052578">
    <property type="entry name" value="PI_Transfer_CRAL-TRIO"/>
</dbReference>
<dbReference type="EMBL" id="LXPE01000054">
    <property type="protein sequence ID" value="OBA25685.1"/>
    <property type="molecule type" value="Genomic_DNA"/>
</dbReference>
<dbReference type="GO" id="GO:0008526">
    <property type="term" value="F:phosphatidylinositol transfer activity"/>
    <property type="evidence" value="ECO:0007669"/>
    <property type="project" value="TreeGrafter"/>
</dbReference>
<dbReference type="Pfam" id="PF03765">
    <property type="entry name" value="CRAL_TRIO_N"/>
    <property type="match status" value="1"/>
</dbReference>
<evidence type="ECO:0000313" key="4">
    <source>
        <dbReference type="Proteomes" id="UP000092321"/>
    </source>
</evidence>
<comment type="caution">
    <text evidence="3">The sequence shown here is derived from an EMBL/GenBank/DDBJ whole genome shotgun (WGS) entry which is preliminary data.</text>
</comment>
<dbReference type="InterPro" id="IPR001251">
    <property type="entry name" value="CRAL-TRIO_dom"/>
</dbReference>
<reference evidence="4" key="1">
    <citation type="journal article" date="2016" name="Proc. Natl. Acad. Sci. U.S.A.">
        <title>Comparative genomics of biotechnologically important yeasts.</title>
        <authorList>
            <person name="Riley R."/>
            <person name="Haridas S."/>
            <person name="Wolfe K.H."/>
            <person name="Lopes M.R."/>
            <person name="Hittinger C.T."/>
            <person name="Goeker M."/>
            <person name="Salamov A.A."/>
            <person name="Wisecaver J.H."/>
            <person name="Long T.M."/>
            <person name="Calvey C.H."/>
            <person name="Aerts A.L."/>
            <person name="Barry K.W."/>
            <person name="Choi C."/>
            <person name="Clum A."/>
            <person name="Coughlan A.Y."/>
            <person name="Deshpande S."/>
            <person name="Douglass A.P."/>
            <person name="Hanson S.J."/>
            <person name="Klenk H.-P."/>
            <person name="LaButti K.M."/>
            <person name="Lapidus A."/>
            <person name="Lindquist E.A."/>
            <person name="Lipzen A.M."/>
            <person name="Meier-Kolthoff J.P."/>
            <person name="Ohm R.A."/>
            <person name="Otillar R.P."/>
            <person name="Pangilinan J.L."/>
            <person name="Peng Y."/>
            <person name="Rokas A."/>
            <person name="Rosa C.A."/>
            <person name="Scheuner C."/>
            <person name="Sibirny A.A."/>
            <person name="Slot J.C."/>
            <person name="Stielow J.B."/>
            <person name="Sun H."/>
            <person name="Kurtzman C.P."/>
            <person name="Blackwell M."/>
            <person name="Grigoriev I.V."/>
            <person name="Jeffries T.W."/>
        </authorList>
    </citation>
    <scope>NUCLEOTIDE SEQUENCE [LARGE SCALE GENOMIC DNA]</scope>
    <source>
        <strain evidence="4">NRRL Y-1626</strain>
    </source>
</reference>
<dbReference type="SMART" id="SM00516">
    <property type="entry name" value="SEC14"/>
    <property type="match status" value="1"/>
</dbReference>
<sequence>MGFFSSSKKDNSTALNAAKSADDSSLIPVTKLPLAEDSSSDQLPETYKKLLPKLKQDYEKTEEAFSKEQVSLYDQVFNTLNDPLFKLPTTLSNDQSWKKAIEKEYEQQGWTPLSSYEKFFLTRECIIRFLVGCKWEYHQTISKLIETLVWRRDFGLTYDPTAENNVTCDLIEEENKTGKQVILGYDKNGSALLYLKDGLQNTEPSQRQVQQMIFMIDQCVLLNPKYVSKVTILVDFKHYPEVEGVVKKRKMTPLHIAKQCLHICQTYFPETLGYAVFINIPWVGYALLKLISPLIDPNTKQRLVFDEPFTNRIDPQNLDYHYGGDLKFDYDHETYWPDFKTKVEKRRNDNYESWLKLGGTIGLREVEFKP</sequence>
<dbReference type="InterPro" id="IPR036273">
    <property type="entry name" value="CRAL/TRIO_N_dom_sf"/>
</dbReference>
<gene>
    <name evidence="3" type="ORF">HANVADRAFT_53745</name>
</gene>
<dbReference type="PANTHER" id="PTHR45824">
    <property type="entry name" value="GH16843P"/>
    <property type="match status" value="1"/>
</dbReference>
<organism evidence="3 4">
    <name type="scientific">Hanseniaspora valbyensis NRRL Y-1626</name>
    <dbReference type="NCBI Taxonomy" id="766949"/>
    <lineage>
        <taxon>Eukaryota</taxon>
        <taxon>Fungi</taxon>
        <taxon>Dikarya</taxon>
        <taxon>Ascomycota</taxon>
        <taxon>Saccharomycotina</taxon>
        <taxon>Saccharomycetes</taxon>
        <taxon>Saccharomycodales</taxon>
        <taxon>Saccharomycodaceae</taxon>
        <taxon>Hanseniaspora</taxon>
    </lineage>
</organism>
<dbReference type="OrthoDB" id="75724at2759"/>
<feature type="domain" description="CRAL-TRIO" evidence="2">
    <location>
        <begin position="170"/>
        <end position="330"/>
    </location>
</feature>
<dbReference type="Pfam" id="PF00650">
    <property type="entry name" value="CRAL_TRIO"/>
    <property type="match status" value="1"/>
</dbReference>
<evidence type="ECO:0000256" key="1">
    <source>
        <dbReference type="SAM" id="MobiDB-lite"/>
    </source>
</evidence>
<dbReference type="Proteomes" id="UP000092321">
    <property type="component" value="Unassembled WGS sequence"/>
</dbReference>
<accession>A0A1B7TAG6</accession>
<evidence type="ECO:0000313" key="3">
    <source>
        <dbReference type="EMBL" id="OBA25685.1"/>
    </source>
</evidence>
<feature type="region of interest" description="Disordered" evidence="1">
    <location>
        <begin position="1"/>
        <end position="24"/>
    </location>
</feature>
<dbReference type="InterPro" id="IPR036865">
    <property type="entry name" value="CRAL-TRIO_dom_sf"/>
</dbReference>
<keyword evidence="4" id="KW-1185">Reference proteome</keyword>
<dbReference type="AlphaFoldDB" id="A0A1B7TAG6"/>
<dbReference type="CDD" id="cd00170">
    <property type="entry name" value="SEC14"/>
    <property type="match status" value="1"/>
</dbReference>
<dbReference type="InterPro" id="IPR011074">
    <property type="entry name" value="CRAL/TRIO_N_dom"/>
</dbReference>
<protein>
    <recommendedName>
        <fullName evidence="2">CRAL-TRIO domain-containing protein</fullName>
    </recommendedName>
</protein>
<dbReference type="PROSITE" id="PS50191">
    <property type="entry name" value="CRAL_TRIO"/>
    <property type="match status" value="1"/>
</dbReference>
<name>A0A1B7TAG6_9ASCO</name>
<dbReference type="PANTHER" id="PTHR45824:SF5">
    <property type="entry name" value="PHOSPHATIDYLINOSITOL TRANSFER PROTEIN PDR17"/>
    <property type="match status" value="1"/>
</dbReference>
<dbReference type="Gene3D" id="3.40.525.10">
    <property type="entry name" value="CRAL-TRIO lipid binding domain"/>
    <property type="match status" value="1"/>
</dbReference>
<evidence type="ECO:0000259" key="2">
    <source>
        <dbReference type="PROSITE" id="PS50191"/>
    </source>
</evidence>
<proteinExistence type="predicted"/>